<dbReference type="EMBL" id="ML996244">
    <property type="protein sequence ID" value="KAF2729451.1"/>
    <property type="molecule type" value="Genomic_DNA"/>
</dbReference>
<evidence type="ECO:0000313" key="2">
    <source>
        <dbReference type="Proteomes" id="UP000799444"/>
    </source>
</evidence>
<keyword evidence="2" id="KW-1185">Reference proteome</keyword>
<reference evidence="1" key="1">
    <citation type="journal article" date="2020" name="Stud. Mycol.">
        <title>101 Dothideomycetes genomes: a test case for predicting lifestyles and emergence of pathogens.</title>
        <authorList>
            <person name="Haridas S."/>
            <person name="Albert R."/>
            <person name="Binder M."/>
            <person name="Bloem J."/>
            <person name="Labutti K."/>
            <person name="Salamov A."/>
            <person name="Andreopoulos B."/>
            <person name="Baker S."/>
            <person name="Barry K."/>
            <person name="Bills G."/>
            <person name="Bluhm B."/>
            <person name="Cannon C."/>
            <person name="Castanera R."/>
            <person name="Culley D."/>
            <person name="Daum C."/>
            <person name="Ezra D."/>
            <person name="Gonzalez J."/>
            <person name="Henrissat B."/>
            <person name="Kuo A."/>
            <person name="Liang C."/>
            <person name="Lipzen A."/>
            <person name="Lutzoni F."/>
            <person name="Magnuson J."/>
            <person name="Mondo S."/>
            <person name="Nolan M."/>
            <person name="Ohm R."/>
            <person name="Pangilinan J."/>
            <person name="Park H.-J."/>
            <person name="Ramirez L."/>
            <person name="Alfaro M."/>
            <person name="Sun H."/>
            <person name="Tritt A."/>
            <person name="Yoshinaga Y."/>
            <person name="Zwiers L.-H."/>
            <person name="Turgeon B."/>
            <person name="Goodwin S."/>
            <person name="Spatafora J."/>
            <person name="Crous P."/>
            <person name="Grigoriev I."/>
        </authorList>
    </citation>
    <scope>NUCLEOTIDE SEQUENCE</scope>
    <source>
        <strain evidence="1">CBS 125425</strain>
    </source>
</reference>
<gene>
    <name evidence="1" type="ORF">EJ04DRAFT_66714</name>
</gene>
<evidence type="ECO:0000313" key="1">
    <source>
        <dbReference type="EMBL" id="KAF2729451.1"/>
    </source>
</evidence>
<comment type="caution">
    <text evidence="1">The sequence shown here is derived from an EMBL/GenBank/DDBJ whole genome shotgun (WGS) entry which is preliminary data.</text>
</comment>
<sequence length="152" mass="16902">MDSQPAYAPSPTEFLHIRTTAVFHLPWVSNSVMGRPGFVDLCAATVAKSVICCGLPQVPTDLHTMITSEERRQIQHSGIQYDVLHHHASRVSCPVLGQGTPVCRCVVLESAPCQCSSDCYHNHMTAISVFTCGFRRGSKDLRHRETIVTRRR</sequence>
<accession>A0A9P4UXX2</accession>
<dbReference type="AlphaFoldDB" id="A0A9P4UXX2"/>
<protein>
    <submittedName>
        <fullName evidence="1">Uncharacterized protein</fullName>
    </submittedName>
</protein>
<organism evidence="1 2">
    <name type="scientific">Polyplosphaeria fusca</name>
    <dbReference type="NCBI Taxonomy" id="682080"/>
    <lineage>
        <taxon>Eukaryota</taxon>
        <taxon>Fungi</taxon>
        <taxon>Dikarya</taxon>
        <taxon>Ascomycota</taxon>
        <taxon>Pezizomycotina</taxon>
        <taxon>Dothideomycetes</taxon>
        <taxon>Pleosporomycetidae</taxon>
        <taxon>Pleosporales</taxon>
        <taxon>Tetraplosphaeriaceae</taxon>
        <taxon>Polyplosphaeria</taxon>
    </lineage>
</organism>
<proteinExistence type="predicted"/>
<dbReference type="Proteomes" id="UP000799444">
    <property type="component" value="Unassembled WGS sequence"/>
</dbReference>
<name>A0A9P4UXX2_9PLEO</name>